<evidence type="ECO:0000259" key="2">
    <source>
        <dbReference type="PROSITE" id="PS50853"/>
    </source>
</evidence>
<keyword evidence="1" id="KW-0732">Signal</keyword>
<dbReference type="Proteomes" id="UP000238701">
    <property type="component" value="Unassembled WGS sequence"/>
</dbReference>
<feature type="domain" description="Fibronectin type-III" evidence="2">
    <location>
        <begin position="289"/>
        <end position="381"/>
    </location>
</feature>
<evidence type="ECO:0000256" key="1">
    <source>
        <dbReference type="SAM" id="SignalP"/>
    </source>
</evidence>
<protein>
    <submittedName>
        <fullName evidence="3">Putative Fibronectin, type III</fullName>
    </submittedName>
</protein>
<dbReference type="InterPro" id="IPR013783">
    <property type="entry name" value="Ig-like_fold"/>
</dbReference>
<dbReference type="PROSITE" id="PS51257">
    <property type="entry name" value="PROKAR_LIPOPROTEIN"/>
    <property type="match status" value="1"/>
</dbReference>
<organism evidence="3 4">
    <name type="scientific">Candidatus Sulfotelmatobacter kueseliae</name>
    <dbReference type="NCBI Taxonomy" id="2042962"/>
    <lineage>
        <taxon>Bacteria</taxon>
        <taxon>Pseudomonadati</taxon>
        <taxon>Acidobacteriota</taxon>
        <taxon>Terriglobia</taxon>
        <taxon>Terriglobales</taxon>
        <taxon>Candidatus Korobacteraceae</taxon>
        <taxon>Candidatus Sulfotelmatobacter</taxon>
    </lineage>
</organism>
<dbReference type="Gene3D" id="2.60.40.10">
    <property type="entry name" value="Immunoglobulins"/>
    <property type="match status" value="1"/>
</dbReference>
<name>A0A2U3KJG1_9BACT</name>
<proteinExistence type="predicted"/>
<sequence length="381" mass="40996">MKLFPRKLLLVLSVPLMFTACATMGPPKPPSLDLPKPPSDLRAVRKGDKVTLTWTAPTATTDRETLRAFGPTRICRGLEPHLSECGTPAGEAAALAKVSPDKKLAATYTDTLSLDLQQSNRSLFVTYAVEVLNQGGHSAGLSNQVRVLSAATLGPFLNFAAAVTAQGVQLSWAAPPASQEMSNLRYTFRIYRRQEGSTTADKIADLDLQPCWGSAATTAAPGTSQAGEQPAETCPLSYLDQTFEWEKTYFYHGTVVSVVGELGKQATEVEGDDTPEVKVFADDVFPPAVPSGLQAVFSGSGPQPFIDLIWAPVADVDLDSYNIYRHEEGAAPVKVNKQLVRTPAYRDADIVSGKNYVYSVSAVDVRGNESARSEETSERVP</sequence>
<gene>
    <name evidence="3" type="ORF">SBA1_290039</name>
</gene>
<accession>A0A2U3KJG1</accession>
<reference evidence="4" key="1">
    <citation type="submission" date="2018-02" db="EMBL/GenBank/DDBJ databases">
        <authorList>
            <person name="Hausmann B."/>
        </authorList>
    </citation>
    <scope>NUCLEOTIDE SEQUENCE [LARGE SCALE GENOMIC DNA]</scope>
    <source>
        <strain evidence="4">Peat soil MAG SbA1</strain>
    </source>
</reference>
<evidence type="ECO:0000313" key="3">
    <source>
        <dbReference type="EMBL" id="SPF39677.1"/>
    </source>
</evidence>
<evidence type="ECO:0000313" key="4">
    <source>
        <dbReference type="Proteomes" id="UP000238701"/>
    </source>
</evidence>
<dbReference type="InterPro" id="IPR003961">
    <property type="entry name" value="FN3_dom"/>
</dbReference>
<dbReference type="OrthoDB" id="116812at2"/>
<dbReference type="EMBL" id="OMOD01000121">
    <property type="protein sequence ID" value="SPF39677.1"/>
    <property type="molecule type" value="Genomic_DNA"/>
</dbReference>
<dbReference type="CDD" id="cd00063">
    <property type="entry name" value="FN3"/>
    <property type="match status" value="1"/>
</dbReference>
<dbReference type="PROSITE" id="PS50853">
    <property type="entry name" value="FN3"/>
    <property type="match status" value="1"/>
</dbReference>
<feature type="signal peptide" evidence="1">
    <location>
        <begin position="1"/>
        <end position="22"/>
    </location>
</feature>
<feature type="chain" id="PRO_5015576622" evidence="1">
    <location>
        <begin position="23"/>
        <end position="381"/>
    </location>
</feature>
<dbReference type="AlphaFoldDB" id="A0A2U3KJG1"/>
<dbReference type="InterPro" id="IPR036116">
    <property type="entry name" value="FN3_sf"/>
</dbReference>
<dbReference type="SUPFAM" id="SSF49265">
    <property type="entry name" value="Fibronectin type III"/>
    <property type="match status" value="1"/>
</dbReference>